<dbReference type="SUPFAM" id="SSF53098">
    <property type="entry name" value="Ribonuclease H-like"/>
    <property type="match status" value="1"/>
</dbReference>
<evidence type="ECO:0000313" key="2">
    <source>
        <dbReference type="Proteomes" id="UP000541810"/>
    </source>
</evidence>
<dbReference type="GO" id="GO:0003676">
    <property type="term" value="F:nucleic acid binding"/>
    <property type="evidence" value="ECO:0007669"/>
    <property type="project" value="InterPro"/>
</dbReference>
<sequence length="206" mass="23181">MSVPEIYIATAIETDGPIPGPHSMLSLASAAYQKNKTLVSTFTANLELLPEAEGDPDTLAWWKSKPDAWAVCRHEAEPVGPAMREYAEWVEHLPGQPIYVGHPAASGYMFVTWYLHRFVGHSPFGRGALDLRTLAMALLHKPYRGSKMRHMPDAWLHDSPPRTYVALDDALSVGRLMCHMFDTWNTLPPLSFEKLEAEDLPLRWSE</sequence>
<proteinExistence type="predicted"/>
<protein>
    <recommendedName>
        <fullName evidence="3">Exonuclease</fullName>
    </recommendedName>
</protein>
<organism evidence="1 2">
    <name type="scientific">Algisphaera agarilytica</name>
    <dbReference type="NCBI Taxonomy" id="1385975"/>
    <lineage>
        <taxon>Bacteria</taxon>
        <taxon>Pseudomonadati</taxon>
        <taxon>Planctomycetota</taxon>
        <taxon>Phycisphaerae</taxon>
        <taxon>Phycisphaerales</taxon>
        <taxon>Phycisphaeraceae</taxon>
        <taxon>Algisphaera</taxon>
    </lineage>
</organism>
<reference evidence="1 2" key="1">
    <citation type="submission" date="2020-08" db="EMBL/GenBank/DDBJ databases">
        <title>Genomic Encyclopedia of Type Strains, Phase IV (KMG-IV): sequencing the most valuable type-strain genomes for metagenomic binning, comparative biology and taxonomic classification.</title>
        <authorList>
            <person name="Goeker M."/>
        </authorList>
    </citation>
    <scope>NUCLEOTIDE SEQUENCE [LARGE SCALE GENOMIC DNA]</scope>
    <source>
        <strain evidence="1 2">DSM 103725</strain>
    </source>
</reference>
<dbReference type="Gene3D" id="3.30.420.10">
    <property type="entry name" value="Ribonuclease H-like superfamily/Ribonuclease H"/>
    <property type="match status" value="1"/>
</dbReference>
<evidence type="ECO:0000313" key="1">
    <source>
        <dbReference type="EMBL" id="MBB6428627.1"/>
    </source>
</evidence>
<gene>
    <name evidence="1" type="ORF">HNQ40_000433</name>
</gene>
<dbReference type="InterPro" id="IPR012337">
    <property type="entry name" value="RNaseH-like_sf"/>
</dbReference>
<dbReference type="AlphaFoldDB" id="A0A7X0LJA0"/>
<dbReference type="InterPro" id="IPR036397">
    <property type="entry name" value="RNaseH_sf"/>
</dbReference>
<name>A0A7X0LJA0_9BACT</name>
<dbReference type="Proteomes" id="UP000541810">
    <property type="component" value="Unassembled WGS sequence"/>
</dbReference>
<evidence type="ECO:0008006" key="3">
    <source>
        <dbReference type="Google" id="ProtNLM"/>
    </source>
</evidence>
<keyword evidence="2" id="KW-1185">Reference proteome</keyword>
<dbReference type="EMBL" id="JACHGY010000001">
    <property type="protein sequence ID" value="MBB6428627.1"/>
    <property type="molecule type" value="Genomic_DNA"/>
</dbReference>
<dbReference type="RefSeq" id="WP_221435339.1">
    <property type="nucleotide sequence ID" value="NZ_JACHGY010000001.1"/>
</dbReference>
<accession>A0A7X0LJA0</accession>
<comment type="caution">
    <text evidence="1">The sequence shown here is derived from an EMBL/GenBank/DDBJ whole genome shotgun (WGS) entry which is preliminary data.</text>
</comment>